<dbReference type="AlphaFoldDB" id="Q23C55"/>
<evidence type="ECO:0000256" key="5">
    <source>
        <dbReference type="SAM" id="SignalP"/>
    </source>
</evidence>
<dbReference type="CDD" id="cd01061">
    <property type="entry name" value="RNase_T2_euk"/>
    <property type="match status" value="1"/>
</dbReference>
<dbReference type="GO" id="GO:0005576">
    <property type="term" value="C:extracellular region"/>
    <property type="evidence" value="ECO:0007669"/>
    <property type="project" value="TreeGrafter"/>
</dbReference>
<evidence type="ECO:0000256" key="2">
    <source>
        <dbReference type="ARBA" id="ARBA00023157"/>
    </source>
</evidence>
<dbReference type="OMA" id="MQKEWPT"/>
<dbReference type="InterPro" id="IPR036430">
    <property type="entry name" value="RNase_T2-like_sf"/>
</dbReference>
<feature type="active site" evidence="3">
    <location>
        <position position="134"/>
    </location>
</feature>
<dbReference type="EMBL" id="GG662718">
    <property type="protein sequence ID" value="EAR93913.1"/>
    <property type="molecule type" value="Genomic_DNA"/>
</dbReference>
<dbReference type="Proteomes" id="UP000009168">
    <property type="component" value="Unassembled WGS sequence"/>
</dbReference>
<dbReference type="GO" id="GO:0006401">
    <property type="term" value="P:RNA catabolic process"/>
    <property type="evidence" value="ECO:0007669"/>
    <property type="project" value="TreeGrafter"/>
</dbReference>
<dbReference type="Pfam" id="PF00445">
    <property type="entry name" value="Ribonuclease_T2"/>
    <property type="match status" value="1"/>
</dbReference>
<dbReference type="PANTHER" id="PTHR11240:SF22">
    <property type="entry name" value="RIBONUCLEASE T2"/>
    <property type="match status" value="1"/>
</dbReference>
<dbReference type="PANTHER" id="PTHR11240">
    <property type="entry name" value="RIBONUCLEASE T2"/>
    <property type="match status" value="1"/>
</dbReference>
<keyword evidence="7" id="KW-1185">Reference proteome</keyword>
<evidence type="ECO:0000256" key="4">
    <source>
        <dbReference type="RuleBase" id="RU004328"/>
    </source>
</evidence>
<feature type="chain" id="PRO_5004201742" evidence="5">
    <location>
        <begin position="22"/>
        <end position="245"/>
    </location>
</feature>
<dbReference type="OrthoDB" id="284165at2759"/>
<name>Q23C55_TETTS</name>
<evidence type="ECO:0000313" key="7">
    <source>
        <dbReference type="Proteomes" id="UP000009168"/>
    </source>
</evidence>
<dbReference type="KEGG" id="tet:TTHERM_00222300"/>
<dbReference type="PROSITE" id="PS00530">
    <property type="entry name" value="RNASE_T2_1"/>
    <property type="match status" value="1"/>
</dbReference>
<dbReference type="GO" id="GO:0033897">
    <property type="term" value="F:ribonuclease T2 activity"/>
    <property type="evidence" value="ECO:0007669"/>
    <property type="project" value="InterPro"/>
</dbReference>
<dbReference type="HOGENOM" id="CLU_1178725_0_0_1"/>
<dbReference type="InterPro" id="IPR018188">
    <property type="entry name" value="RNase_T2_His_AS_1"/>
</dbReference>
<keyword evidence="2" id="KW-1015">Disulfide bond</keyword>
<reference evidence="7" key="1">
    <citation type="journal article" date="2006" name="PLoS Biol.">
        <title>Macronuclear genome sequence of the ciliate Tetrahymena thermophila, a model eukaryote.</title>
        <authorList>
            <person name="Eisen J.A."/>
            <person name="Coyne R.S."/>
            <person name="Wu M."/>
            <person name="Wu D."/>
            <person name="Thiagarajan M."/>
            <person name="Wortman J.R."/>
            <person name="Badger J.H."/>
            <person name="Ren Q."/>
            <person name="Amedeo P."/>
            <person name="Jones K.M."/>
            <person name="Tallon L.J."/>
            <person name="Delcher A.L."/>
            <person name="Salzberg S.L."/>
            <person name="Silva J.C."/>
            <person name="Haas B.J."/>
            <person name="Majoros W.H."/>
            <person name="Farzad M."/>
            <person name="Carlton J.M."/>
            <person name="Smith R.K. Jr."/>
            <person name="Garg J."/>
            <person name="Pearlman R.E."/>
            <person name="Karrer K.M."/>
            <person name="Sun L."/>
            <person name="Manning G."/>
            <person name="Elde N.C."/>
            <person name="Turkewitz A.P."/>
            <person name="Asai D.J."/>
            <person name="Wilkes D.E."/>
            <person name="Wang Y."/>
            <person name="Cai H."/>
            <person name="Collins K."/>
            <person name="Stewart B.A."/>
            <person name="Lee S.R."/>
            <person name="Wilamowska K."/>
            <person name="Weinberg Z."/>
            <person name="Ruzzo W.L."/>
            <person name="Wloga D."/>
            <person name="Gaertig J."/>
            <person name="Frankel J."/>
            <person name="Tsao C.-C."/>
            <person name="Gorovsky M.A."/>
            <person name="Keeling P.J."/>
            <person name="Waller R.F."/>
            <person name="Patron N.J."/>
            <person name="Cherry J.M."/>
            <person name="Stover N.A."/>
            <person name="Krieger C.J."/>
            <person name="del Toro C."/>
            <person name="Ryder H.F."/>
            <person name="Williamson S.C."/>
            <person name="Barbeau R.A."/>
            <person name="Hamilton E.P."/>
            <person name="Orias E."/>
        </authorList>
    </citation>
    <scope>NUCLEOTIDE SEQUENCE [LARGE SCALE GENOMIC DNA]</scope>
    <source>
        <strain evidence="7">SB210</strain>
    </source>
</reference>
<feature type="active site" evidence="3">
    <location>
        <position position="80"/>
    </location>
</feature>
<protein>
    <submittedName>
        <fullName evidence="6">Ribonuclease T2 family protein</fullName>
    </submittedName>
</protein>
<evidence type="ECO:0000313" key="6">
    <source>
        <dbReference type="EMBL" id="EAR93913.1"/>
    </source>
</evidence>
<dbReference type="SUPFAM" id="SSF55895">
    <property type="entry name" value="Ribonuclease Rh-like"/>
    <property type="match status" value="1"/>
</dbReference>
<dbReference type="PROSITE" id="PS00531">
    <property type="entry name" value="RNASE_T2_2"/>
    <property type="match status" value="1"/>
</dbReference>
<comment type="similarity">
    <text evidence="1 4">Belongs to the RNase T2 family.</text>
</comment>
<dbReference type="InterPro" id="IPR033697">
    <property type="entry name" value="Ribonuclease_T2_eukaryotic"/>
</dbReference>
<dbReference type="InterPro" id="IPR033130">
    <property type="entry name" value="RNase_T2_His_AS_2"/>
</dbReference>
<dbReference type="InterPro" id="IPR001568">
    <property type="entry name" value="RNase_T2-like"/>
</dbReference>
<sequence>MSKTIIIALIATLVATGTLFAFQLNSNSNNLQKNNKVSAGVQGSYTYFAFEREWPGTVCKVNKCTPSYMGNFDSKNFNLHGLWPSGLESNQCSYPQDCGNTHFSFSNISQPTKNYMDTYWVGLYSSTQTFLDHEWTKHGTCYGNDQNQYFTVATDLHKKYNPISALAAKNIVPSDSKSYTVQQVQSALESGFGGPVFLQCKKVNGQQMLFAVDMYFNKALTGVISQPCTKQSSCSTSQPIYLPTV</sequence>
<feature type="active site" evidence="3">
    <location>
        <position position="138"/>
    </location>
</feature>
<feature type="signal peptide" evidence="5">
    <location>
        <begin position="1"/>
        <end position="21"/>
    </location>
</feature>
<organism evidence="6 7">
    <name type="scientific">Tetrahymena thermophila (strain SB210)</name>
    <dbReference type="NCBI Taxonomy" id="312017"/>
    <lineage>
        <taxon>Eukaryota</taxon>
        <taxon>Sar</taxon>
        <taxon>Alveolata</taxon>
        <taxon>Ciliophora</taxon>
        <taxon>Intramacronucleata</taxon>
        <taxon>Oligohymenophorea</taxon>
        <taxon>Hymenostomatida</taxon>
        <taxon>Tetrahymenina</taxon>
        <taxon>Tetrahymenidae</taxon>
        <taxon>Tetrahymena</taxon>
    </lineage>
</organism>
<keyword evidence="5" id="KW-0732">Signal</keyword>
<evidence type="ECO:0000256" key="3">
    <source>
        <dbReference type="PIRSR" id="PIRSR633697-1"/>
    </source>
</evidence>
<dbReference type="GeneID" id="7839854"/>
<dbReference type="Gene3D" id="3.90.730.10">
    <property type="entry name" value="Ribonuclease T2-like"/>
    <property type="match status" value="1"/>
</dbReference>
<dbReference type="GO" id="GO:0003723">
    <property type="term" value="F:RNA binding"/>
    <property type="evidence" value="ECO:0007669"/>
    <property type="project" value="InterPro"/>
</dbReference>
<proteinExistence type="inferred from homology"/>
<dbReference type="RefSeq" id="XP_001014158.1">
    <property type="nucleotide sequence ID" value="XM_001014158.1"/>
</dbReference>
<accession>Q23C55</accession>
<evidence type="ECO:0000256" key="1">
    <source>
        <dbReference type="ARBA" id="ARBA00007469"/>
    </source>
</evidence>
<dbReference type="eggNOG" id="KOG1642">
    <property type="taxonomic scope" value="Eukaryota"/>
</dbReference>
<gene>
    <name evidence="6" type="ORF">TTHERM_00222300</name>
</gene>
<dbReference type="InParanoid" id="Q23C55"/>